<dbReference type="InterPro" id="IPR036397">
    <property type="entry name" value="RNaseH_sf"/>
</dbReference>
<dbReference type="PANTHER" id="PTHR45835">
    <property type="entry name" value="YALI0A06105P"/>
    <property type="match status" value="1"/>
</dbReference>
<dbReference type="GO" id="GO:0015074">
    <property type="term" value="P:DNA integration"/>
    <property type="evidence" value="ECO:0007669"/>
    <property type="project" value="InterPro"/>
</dbReference>
<evidence type="ECO:0000313" key="3">
    <source>
        <dbReference type="Proteomes" id="UP001234989"/>
    </source>
</evidence>
<dbReference type="InterPro" id="IPR012337">
    <property type="entry name" value="RNaseH-like_sf"/>
</dbReference>
<gene>
    <name evidence="2" type="ORF">MTR67_018639</name>
</gene>
<reference evidence="2" key="1">
    <citation type="submission" date="2023-08" db="EMBL/GenBank/DDBJ databases">
        <title>A de novo genome assembly of Solanum verrucosum Schlechtendal, a Mexican diploid species geographically isolated from the other diploid A-genome species in potato relatives.</title>
        <authorList>
            <person name="Hosaka K."/>
        </authorList>
    </citation>
    <scope>NUCLEOTIDE SEQUENCE</scope>
    <source>
        <tissue evidence="2">Young leaves</tissue>
    </source>
</reference>
<name>A0AAF0TMV7_SOLVR</name>
<dbReference type="Gene3D" id="3.30.420.10">
    <property type="entry name" value="Ribonuclease H-like superfamily/Ribonuclease H"/>
    <property type="match status" value="1"/>
</dbReference>
<accession>A0AAF0TMV7</accession>
<keyword evidence="3" id="KW-1185">Reference proteome</keyword>
<dbReference type="EMBL" id="CP133615">
    <property type="protein sequence ID" value="WMV25254.1"/>
    <property type="molecule type" value="Genomic_DNA"/>
</dbReference>
<dbReference type="InterPro" id="IPR001584">
    <property type="entry name" value="Integrase_cat-core"/>
</dbReference>
<protein>
    <recommendedName>
        <fullName evidence="1">Integrase catalytic domain-containing protein</fullName>
    </recommendedName>
</protein>
<dbReference type="Proteomes" id="UP001234989">
    <property type="component" value="Chromosome 4"/>
</dbReference>
<dbReference type="AlphaFoldDB" id="A0AAF0TMV7"/>
<organism evidence="2 3">
    <name type="scientific">Solanum verrucosum</name>
    <dbReference type="NCBI Taxonomy" id="315347"/>
    <lineage>
        <taxon>Eukaryota</taxon>
        <taxon>Viridiplantae</taxon>
        <taxon>Streptophyta</taxon>
        <taxon>Embryophyta</taxon>
        <taxon>Tracheophyta</taxon>
        <taxon>Spermatophyta</taxon>
        <taxon>Magnoliopsida</taxon>
        <taxon>eudicotyledons</taxon>
        <taxon>Gunneridae</taxon>
        <taxon>Pentapetalae</taxon>
        <taxon>asterids</taxon>
        <taxon>lamiids</taxon>
        <taxon>Solanales</taxon>
        <taxon>Solanaceae</taxon>
        <taxon>Solanoideae</taxon>
        <taxon>Solaneae</taxon>
        <taxon>Solanum</taxon>
    </lineage>
</organism>
<dbReference type="PROSITE" id="PS50994">
    <property type="entry name" value="INTEGRASE"/>
    <property type="match status" value="1"/>
</dbReference>
<feature type="domain" description="Integrase catalytic" evidence="1">
    <location>
        <begin position="1"/>
        <end position="102"/>
    </location>
</feature>
<evidence type="ECO:0000259" key="1">
    <source>
        <dbReference type="PROSITE" id="PS50994"/>
    </source>
</evidence>
<dbReference type="PANTHER" id="PTHR45835:SF99">
    <property type="entry name" value="CHROMO DOMAIN-CONTAINING PROTEIN-RELATED"/>
    <property type="match status" value="1"/>
</dbReference>
<evidence type="ECO:0000313" key="2">
    <source>
        <dbReference type="EMBL" id="WMV25254.1"/>
    </source>
</evidence>
<sequence>MVRLCGMSLSIISNRGTQFTSQFWKYFQKGFGTHVKLSTTFHLQYNRKAERTIKTLEDMMRACVILFKGNWDDHLPLIEFVYNNSYHSSIGKAPFEDLYGRRCRYPIGWFEVAEVSLIGPELVHEAMEKIELIRERLKTAQIRQKSYVDVRRKDLEFDVNDWVYLKFSPMKVFPVSLLKKCVGHLTSIVPFESLGIKDSLSYKEVPVKILDRQVRKLRNDEIASMKVVWMNQLVEGAT</sequence>
<dbReference type="GO" id="GO:0003676">
    <property type="term" value="F:nucleic acid binding"/>
    <property type="evidence" value="ECO:0007669"/>
    <property type="project" value="InterPro"/>
</dbReference>
<dbReference type="SUPFAM" id="SSF53098">
    <property type="entry name" value="Ribonuclease H-like"/>
    <property type="match status" value="1"/>
</dbReference>
<proteinExistence type="predicted"/>